<dbReference type="GO" id="GO:0005886">
    <property type="term" value="C:plasma membrane"/>
    <property type="evidence" value="ECO:0007669"/>
    <property type="project" value="UniProtKB-SubCell"/>
</dbReference>
<dbReference type="InterPro" id="IPR003439">
    <property type="entry name" value="ABC_transporter-like_ATP-bd"/>
</dbReference>
<dbReference type="InterPro" id="IPR027417">
    <property type="entry name" value="P-loop_NTPase"/>
</dbReference>
<organism evidence="7 8">
    <name type="scientific">Microlunatus parietis</name>
    <dbReference type="NCBI Taxonomy" id="682979"/>
    <lineage>
        <taxon>Bacteria</taxon>
        <taxon>Bacillati</taxon>
        <taxon>Actinomycetota</taxon>
        <taxon>Actinomycetes</taxon>
        <taxon>Propionibacteriales</taxon>
        <taxon>Propionibacteriaceae</taxon>
        <taxon>Microlunatus</taxon>
    </lineage>
</organism>
<accession>A0A7Y9IAR0</accession>
<evidence type="ECO:0000256" key="1">
    <source>
        <dbReference type="ARBA" id="ARBA00004202"/>
    </source>
</evidence>
<dbReference type="GO" id="GO:0016887">
    <property type="term" value="F:ATP hydrolysis activity"/>
    <property type="evidence" value="ECO:0007669"/>
    <property type="project" value="InterPro"/>
</dbReference>
<dbReference type="PANTHER" id="PTHR42711:SF1">
    <property type="entry name" value="ABC-TRANSPORT PROTEIN, ATP-BINDING COMPONENT"/>
    <property type="match status" value="1"/>
</dbReference>
<evidence type="ECO:0000256" key="4">
    <source>
        <dbReference type="ARBA" id="ARBA00022840"/>
    </source>
</evidence>
<dbReference type="GO" id="GO:0046677">
    <property type="term" value="P:response to antibiotic"/>
    <property type="evidence" value="ECO:0007669"/>
    <property type="project" value="UniProtKB-KW"/>
</dbReference>
<evidence type="ECO:0000256" key="5">
    <source>
        <dbReference type="ARBA" id="ARBA00023251"/>
    </source>
</evidence>
<evidence type="ECO:0000259" key="6">
    <source>
        <dbReference type="PROSITE" id="PS50893"/>
    </source>
</evidence>
<dbReference type="InterPro" id="IPR050763">
    <property type="entry name" value="ABC_transporter_ATP-binding"/>
</dbReference>
<evidence type="ECO:0000313" key="7">
    <source>
        <dbReference type="EMBL" id="NYE73370.1"/>
    </source>
</evidence>
<dbReference type="AlphaFoldDB" id="A0A7Y9IAR0"/>
<comment type="subcellular location">
    <subcellularLocation>
        <location evidence="1">Cell membrane</location>
        <topology evidence="1">Peripheral membrane protein</topology>
    </subcellularLocation>
</comment>
<dbReference type="SUPFAM" id="SSF52540">
    <property type="entry name" value="P-loop containing nucleoside triphosphate hydrolases"/>
    <property type="match status" value="1"/>
</dbReference>
<evidence type="ECO:0000313" key="8">
    <source>
        <dbReference type="Proteomes" id="UP000569914"/>
    </source>
</evidence>
<dbReference type="EMBL" id="JACCBU010000001">
    <property type="protein sequence ID" value="NYE73370.1"/>
    <property type="molecule type" value="Genomic_DNA"/>
</dbReference>
<dbReference type="PROSITE" id="PS50893">
    <property type="entry name" value="ABC_TRANSPORTER_2"/>
    <property type="match status" value="1"/>
</dbReference>
<keyword evidence="2" id="KW-0813">Transport</keyword>
<dbReference type="InterPro" id="IPR003593">
    <property type="entry name" value="AAA+_ATPase"/>
</dbReference>
<sequence>MPGTEIVRTDELTRVFRRAVKPPGLAGAARHLFRPRYETVTAVDRISLRIEPGESVAYVGPNGAGKSTTIKLLTGILVPSSGTVSVCGLRPHHDRQRNARNISVVFGQRTQLWWDIPVAESLRLLGDIYQVPAAEFRATMADLVDVLDLGPLLTVPARQLSLGQRMRCDLGAALVHRPEVLFLDEPTIGLDVAVKARLREFIRLMQDRHGLTVLLTSHDLGDIEELCRRMIMIDRGKIVYDGPYNEITARFGWEKKIAVTLSEEVPDAEVRIGAALARIGAAVTSPDPGTYEVSFDGRRATPGEVIRELTGAVPVNDLTIEETSAETIIRRLYEGELTFDTDEPRS</sequence>
<name>A0A7Y9IAR0_9ACTN</name>
<evidence type="ECO:0000256" key="2">
    <source>
        <dbReference type="ARBA" id="ARBA00022448"/>
    </source>
</evidence>
<keyword evidence="5" id="KW-0046">Antibiotic resistance</keyword>
<gene>
    <name evidence="7" type="ORF">BKA15_004699</name>
</gene>
<dbReference type="Pfam" id="PF00005">
    <property type="entry name" value="ABC_tran"/>
    <property type="match status" value="1"/>
</dbReference>
<keyword evidence="8" id="KW-1185">Reference proteome</keyword>
<dbReference type="RefSeq" id="WP_179754813.1">
    <property type="nucleotide sequence ID" value="NZ_JACCBU010000001.1"/>
</dbReference>
<dbReference type="Gene3D" id="3.40.50.300">
    <property type="entry name" value="P-loop containing nucleotide triphosphate hydrolases"/>
    <property type="match status" value="1"/>
</dbReference>
<dbReference type="PANTHER" id="PTHR42711">
    <property type="entry name" value="ABC TRANSPORTER ATP-BINDING PROTEIN"/>
    <property type="match status" value="1"/>
</dbReference>
<dbReference type="GO" id="GO:0005524">
    <property type="term" value="F:ATP binding"/>
    <property type="evidence" value="ECO:0007669"/>
    <property type="project" value="UniProtKB-KW"/>
</dbReference>
<evidence type="ECO:0000256" key="3">
    <source>
        <dbReference type="ARBA" id="ARBA00022741"/>
    </source>
</evidence>
<dbReference type="Proteomes" id="UP000569914">
    <property type="component" value="Unassembled WGS sequence"/>
</dbReference>
<feature type="domain" description="ABC transporter" evidence="6">
    <location>
        <begin position="7"/>
        <end position="260"/>
    </location>
</feature>
<dbReference type="SMART" id="SM00382">
    <property type="entry name" value="AAA"/>
    <property type="match status" value="1"/>
</dbReference>
<keyword evidence="3" id="KW-0547">Nucleotide-binding</keyword>
<keyword evidence="4 7" id="KW-0067">ATP-binding</keyword>
<comment type="caution">
    <text evidence="7">The sequence shown here is derived from an EMBL/GenBank/DDBJ whole genome shotgun (WGS) entry which is preliminary data.</text>
</comment>
<proteinExistence type="predicted"/>
<protein>
    <submittedName>
        <fullName evidence="7">ABC-2 type transport system ATP-binding protein</fullName>
    </submittedName>
</protein>
<reference evidence="7 8" key="1">
    <citation type="submission" date="2020-07" db="EMBL/GenBank/DDBJ databases">
        <title>Sequencing the genomes of 1000 actinobacteria strains.</title>
        <authorList>
            <person name="Klenk H.-P."/>
        </authorList>
    </citation>
    <scope>NUCLEOTIDE SEQUENCE [LARGE SCALE GENOMIC DNA]</scope>
    <source>
        <strain evidence="7 8">DSM 22083</strain>
    </source>
</reference>